<dbReference type="Proteomes" id="UP000064967">
    <property type="component" value="Chromosome"/>
</dbReference>
<organism evidence="1 2">
    <name type="scientific">Labilithrix luteola</name>
    <dbReference type="NCBI Taxonomy" id="1391654"/>
    <lineage>
        <taxon>Bacteria</taxon>
        <taxon>Pseudomonadati</taxon>
        <taxon>Myxococcota</taxon>
        <taxon>Polyangia</taxon>
        <taxon>Polyangiales</taxon>
        <taxon>Labilitrichaceae</taxon>
        <taxon>Labilithrix</taxon>
    </lineage>
</organism>
<dbReference type="KEGG" id="llu:AKJ09_02880"/>
<evidence type="ECO:0008006" key="3">
    <source>
        <dbReference type="Google" id="ProtNLM"/>
    </source>
</evidence>
<gene>
    <name evidence="1" type="ORF">AKJ09_02880</name>
</gene>
<dbReference type="NCBIfam" id="NF038032">
    <property type="entry name" value="CehA_McbA_metalo"/>
    <property type="match status" value="1"/>
</dbReference>
<keyword evidence="2" id="KW-1185">Reference proteome</keyword>
<reference evidence="1 2" key="1">
    <citation type="submission" date="2015-08" db="EMBL/GenBank/DDBJ databases">
        <authorList>
            <person name="Babu N.S."/>
            <person name="Beckwith C.J."/>
            <person name="Beseler K.G."/>
            <person name="Brison A."/>
            <person name="Carone J.V."/>
            <person name="Caskin T.P."/>
            <person name="Diamond M."/>
            <person name="Durham M.E."/>
            <person name="Foxe J.M."/>
            <person name="Go M."/>
            <person name="Henderson B.A."/>
            <person name="Jones I.B."/>
            <person name="McGettigan J.A."/>
            <person name="Micheletti S.J."/>
            <person name="Nasrallah M.E."/>
            <person name="Ortiz D."/>
            <person name="Piller C.R."/>
            <person name="Privatt S.R."/>
            <person name="Schneider S.L."/>
            <person name="Sharp S."/>
            <person name="Smith T.C."/>
            <person name="Stanton J.D."/>
            <person name="Ullery H.E."/>
            <person name="Wilson R.J."/>
            <person name="Serrano M.G."/>
            <person name="Buck G."/>
            <person name="Lee V."/>
            <person name="Wang Y."/>
            <person name="Carvalho R."/>
            <person name="Voegtly L."/>
            <person name="Shi R."/>
            <person name="Duckworth R."/>
            <person name="Johnson A."/>
            <person name="Loviza R."/>
            <person name="Walstead R."/>
            <person name="Shah Z."/>
            <person name="Kiflezghi M."/>
            <person name="Wade K."/>
            <person name="Ball S.L."/>
            <person name="Bradley K.W."/>
            <person name="Asai D.J."/>
            <person name="Bowman C.A."/>
            <person name="Russell D.A."/>
            <person name="Pope W.H."/>
            <person name="Jacobs-Sera D."/>
            <person name="Hendrix R.W."/>
            <person name="Hatfull G.F."/>
        </authorList>
    </citation>
    <scope>NUCLEOTIDE SEQUENCE [LARGE SCALE GENOMIC DNA]</scope>
    <source>
        <strain evidence="1 2">DSM 27648</strain>
    </source>
</reference>
<dbReference type="Gene3D" id="3.20.20.140">
    <property type="entry name" value="Metal-dependent hydrolases"/>
    <property type="match status" value="1"/>
</dbReference>
<dbReference type="EMBL" id="CP012333">
    <property type="protein sequence ID" value="AKU96216.1"/>
    <property type="molecule type" value="Genomic_DNA"/>
</dbReference>
<name>A0A0K1PS85_9BACT</name>
<dbReference type="OrthoDB" id="9808747at2"/>
<evidence type="ECO:0000313" key="1">
    <source>
        <dbReference type="EMBL" id="AKU96216.1"/>
    </source>
</evidence>
<sequence>MLARPSHRPRDVFGVAIVAALIAFALAFGAQRGRRVVPVVARAGEVTELGGKLARFAFFPASGRIVASTSDGHGQLDLEMSLVVDGVERPIAMRRSDVQLRDKSTLAVSFPVEIGEEHATGLLELKLDPSSDLLSAGLAITPDSGSATHTYALRVGLAPESRSVFVPGVGTLSDLGTVDASSVVIDDDAHAFALVSTQGAMTIASQAPDLDQAGARPRLVVTARTETAPARLAGAVPKTARLDFGILVGASSQAIWGRLYKLLRSETAKVTGIVTGTHERAHVFARGDDGHPMIRAMVDGQGRFVIEAPKTATQWYAALETAATSAPIRFPPGTPWELKLDVSAGGELSVRVIDGDTGQPLVSRLLVKGIEGTIDPSFGPDYRASGAGPLMDMLDGEVTTPLPAGRYRVSATHGMEWSIDAESIEITSGHTKHVDLALRHVVPTPGIVGCDLHVHARPSFDTPVTTEDRVLSLVSAGVDFAVPSEHNIVGDYGPATDLLRIGNRQLAHVTGVEVTTYNPRFGHFGVFPYPLGAGVPPFKGTTAGAIFTAGHRGDPNRIVQVNHPRMQMGIGYFGIVGFDPKTGRIPSSMRTDFDTIEVYNGYESANRAQVERVMEDWYALLNLGKRYAATGSSDSHRIQYQWAGYPRTFAMVDPKAAGDTGLPVDTREVVAALKKGHSFVSTGPMIEFDVVSEGKNGKPGDDLPTPRGPLTGKLRVRAAPWVDVTSVELVAGVPSPTLGALPVASGNPPGNVPGTAPGSTKVVFKSAIPSRPTRLGKEEGTLEEAAQRTIRFETELSVTVPEGTRWIIAVVRGDRPLDDALPFMVIQPLAFTNPIWLSR</sequence>
<protein>
    <recommendedName>
        <fullName evidence="3">PHP domain protein</fullName>
    </recommendedName>
</protein>
<dbReference type="SUPFAM" id="SSF89550">
    <property type="entry name" value="PHP domain-like"/>
    <property type="match status" value="1"/>
</dbReference>
<accession>A0A0K1PS85</accession>
<proteinExistence type="predicted"/>
<dbReference type="InterPro" id="IPR016195">
    <property type="entry name" value="Pol/histidinol_Pase-like"/>
</dbReference>
<dbReference type="STRING" id="1391654.AKJ09_02880"/>
<dbReference type="AlphaFoldDB" id="A0A0K1PS85"/>
<evidence type="ECO:0000313" key="2">
    <source>
        <dbReference type="Proteomes" id="UP000064967"/>
    </source>
</evidence>